<reference evidence="2" key="1">
    <citation type="journal article" date="2020" name="Stud. Mycol.">
        <title>101 Dothideomycetes genomes: a test case for predicting lifestyles and emergence of pathogens.</title>
        <authorList>
            <person name="Haridas S."/>
            <person name="Albert R."/>
            <person name="Binder M."/>
            <person name="Bloem J."/>
            <person name="Labutti K."/>
            <person name="Salamov A."/>
            <person name="Andreopoulos B."/>
            <person name="Baker S."/>
            <person name="Barry K."/>
            <person name="Bills G."/>
            <person name="Bluhm B."/>
            <person name="Cannon C."/>
            <person name="Castanera R."/>
            <person name="Culley D."/>
            <person name="Daum C."/>
            <person name="Ezra D."/>
            <person name="Gonzalez J."/>
            <person name="Henrissat B."/>
            <person name="Kuo A."/>
            <person name="Liang C."/>
            <person name="Lipzen A."/>
            <person name="Lutzoni F."/>
            <person name="Magnuson J."/>
            <person name="Mondo S."/>
            <person name="Nolan M."/>
            <person name="Ohm R."/>
            <person name="Pangilinan J."/>
            <person name="Park H.-J."/>
            <person name="Ramirez L."/>
            <person name="Alfaro M."/>
            <person name="Sun H."/>
            <person name="Tritt A."/>
            <person name="Yoshinaga Y."/>
            <person name="Zwiers L.-H."/>
            <person name="Turgeon B."/>
            <person name="Goodwin S."/>
            <person name="Spatafora J."/>
            <person name="Crous P."/>
            <person name="Grigoriev I."/>
        </authorList>
    </citation>
    <scope>NUCLEOTIDE SEQUENCE</scope>
    <source>
        <strain evidence="2">CBS 121739</strain>
    </source>
</reference>
<name>A0A6A6VZ49_9PEZI</name>
<sequence length="93" mass="10154">MEEGLLVSTSLTPWDILYTATTDFKHSGPVSTSTYTVPQDTQPDKAESPSSRQGQIGTDYHSQVDTTTSTTTTTTTKRQAGKRPSKKEKSRGE</sequence>
<evidence type="ECO:0000256" key="1">
    <source>
        <dbReference type="SAM" id="MobiDB-lite"/>
    </source>
</evidence>
<keyword evidence="3" id="KW-1185">Reference proteome</keyword>
<feature type="compositionally biased region" description="Low complexity" evidence="1">
    <location>
        <begin position="66"/>
        <end position="76"/>
    </location>
</feature>
<dbReference type="RefSeq" id="XP_033597577.1">
    <property type="nucleotide sequence ID" value="XM_033739089.1"/>
</dbReference>
<accession>A0A6A6VZ49</accession>
<organism evidence="2 3">
    <name type="scientific">Pseudovirgaria hyperparasitica</name>
    <dbReference type="NCBI Taxonomy" id="470096"/>
    <lineage>
        <taxon>Eukaryota</taxon>
        <taxon>Fungi</taxon>
        <taxon>Dikarya</taxon>
        <taxon>Ascomycota</taxon>
        <taxon>Pezizomycotina</taxon>
        <taxon>Dothideomycetes</taxon>
        <taxon>Dothideomycetes incertae sedis</taxon>
        <taxon>Acrospermales</taxon>
        <taxon>Acrospermaceae</taxon>
        <taxon>Pseudovirgaria</taxon>
    </lineage>
</organism>
<dbReference type="AlphaFoldDB" id="A0A6A6VZ49"/>
<dbReference type="Proteomes" id="UP000799437">
    <property type="component" value="Unassembled WGS sequence"/>
</dbReference>
<proteinExistence type="predicted"/>
<dbReference type="GeneID" id="54480143"/>
<feature type="compositionally biased region" description="Polar residues" evidence="1">
    <location>
        <begin position="29"/>
        <end position="41"/>
    </location>
</feature>
<feature type="compositionally biased region" description="Basic residues" evidence="1">
    <location>
        <begin position="79"/>
        <end position="93"/>
    </location>
</feature>
<dbReference type="EMBL" id="ML996578">
    <property type="protein sequence ID" value="KAF2755126.1"/>
    <property type="molecule type" value="Genomic_DNA"/>
</dbReference>
<protein>
    <submittedName>
        <fullName evidence="2">Uncharacterized protein</fullName>
    </submittedName>
</protein>
<gene>
    <name evidence="2" type="ORF">EJ05DRAFT_123337</name>
</gene>
<feature type="compositionally biased region" description="Polar residues" evidence="1">
    <location>
        <begin position="48"/>
        <end position="65"/>
    </location>
</feature>
<evidence type="ECO:0000313" key="3">
    <source>
        <dbReference type="Proteomes" id="UP000799437"/>
    </source>
</evidence>
<feature type="region of interest" description="Disordered" evidence="1">
    <location>
        <begin position="21"/>
        <end position="93"/>
    </location>
</feature>
<evidence type="ECO:0000313" key="2">
    <source>
        <dbReference type="EMBL" id="KAF2755126.1"/>
    </source>
</evidence>